<proteinExistence type="predicted"/>
<dbReference type="Proteomes" id="UP001499979">
    <property type="component" value="Unassembled WGS sequence"/>
</dbReference>
<accession>A0ABN1UC40</accession>
<organism evidence="1 2">
    <name type="scientific">Nocardioides aquiterrae</name>
    <dbReference type="NCBI Taxonomy" id="203799"/>
    <lineage>
        <taxon>Bacteria</taxon>
        <taxon>Bacillati</taxon>
        <taxon>Actinomycetota</taxon>
        <taxon>Actinomycetes</taxon>
        <taxon>Propionibacteriales</taxon>
        <taxon>Nocardioidaceae</taxon>
        <taxon>Nocardioides</taxon>
    </lineage>
</organism>
<evidence type="ECO:0000313" key="2">
    <source>
        <dbReference type="Proteomes" id="UP001499979"/>
    </source>
</evidence>
<dbReference type="RefSeq" id="WP_343906950.1">
    <property type="nucleotide sequence ID" value="NZ_BAAAJE010000006.1"/>
</dbReference>
<name>A0ABN1UC40_9ACTN</name>
<keyword evidence="2" id="KW-1185">Reference proteome</keyword>
<protein>
    <recommendedName>
        <fullName evidence="3">ESX secretion-associated protein EspG</fullName>
    </recommendedName>
</protein>
<comment type="caution">
    <text evidence="1">The sequence shown here is derived from an EMBL/GenBank/DDBJ whole genome shotgun (WGS) entry which is preliminary data.</text>
</comment>
<evidence type="ECO:0000313" key="1">
    <source>
        <dbReference type="EMBL" id="GAA1136578.1"/>
    </source>
</evidence>
<gene>
    <name evidence="1" type="ORF">GCM10009606_15830</name>
</gene>
<dbReference type="EMBL" id="BAAAJE010000006">
    <property type="protein sequence ID" value="GAA1136578.1"/>
    <property type="molecule type" value="Genomic_DNA"/>
</dbReference>
<sequence length="213" mass="22198">MLVELTAEADLLRTDGAGFGALLAAHSSPPDSLQDAAPDVRSVLTAMAGGPLDRALAVAAAPLVSFVLTVAGPDTRLVHRAWLNGSGCALLLGVHEDLFQLVPHDPAFLTAALVRLARLRPRRRSAEPTSAPADDGTVRALLAPDPGTRRVALDRLDAGYAWQLRGPDGATLTVVDGRSGVRVHVPETGTFEPTTSTAIYRVLSTVVPPPGQA</sequence>
<evidence type="ECO:0008006" key="3">
    <source>
        <dbReference type="Google" id="ProtNLM"/>
    </source>
</evidence>
<reference evidence="1 2" key="1">
    <citation type="journal article" date="2019" name="Int. J. Syst. Evol. Microbiol.">
        <title>The Global Catalogue of Microorganisms (GCM) 10K type strain sequencing project: providing services to taxonomists for standard genome sequencing and annotation.</title>
        <authorList>
            <consortium name="The Broad Institute Genomics Platform"/>
            <consortium name="The Broad Institute Genome Sequencing Center for Infectious Disease"/>
            <person name="Wu L."/>
            <person name="Ma J."/>
        </authorList>
    </citation>
    <scope>NUCLEOTIDE SEQUENCE [LARGE SCALE GENOMIC DNA]</scope>
    <source>
        <strain evidence="1 2">JCM 11813</strain>
    </source>
</reference>